<feature type="compositionally biased region" description="Low complexity" evidence="9">
    <location>
        <begin position="315"/>
        <end position="351"/>
    </location>
</feature>
<evidence type="ECO:0000256" key="4">
    <source>
        <dbReference type="ARBA" id="ARBA00022729"/>
    </source>
</evidence>
<organism evidence="11 12">
    <name type="scientific">Phascolomyces articulosus</name>
    <dbReference type="NCBI Taxonomy" id="60185"/>
    <lineage>
        <taxon>Eukaryota</taxon>
        <taxon>Fungi</taxon>
        <taxon>Fungi incertae sedis</taxon>
        <taxon>Mucoromycota</taxon>
        <taxon>Mucoromycotina</taxon>
        <taxon>Mucoromycetes</taxon>
        <taxon>Mucorales</taxon>
        <taxon>Lichtheimiaceae</taxon>
        <taxon>Phascolomyces</taxon>
    </lineage>
</organism>
<keyword evidence="12" id="KW-1185">Reference proteome</keyword>
<dbReference type="EC" id="3.1.2.22" evidence="2"/>
<gene>
    <name evidence="11" type="ORF">BDA99DRAFT_503092</name>
</gene>
<evidence type="ECO:0000256" key="9">
    <source>
        <dbReference type="SAM" id="MobiDB-lite"/>
    </source>
</evidence>
<evidence type="ECO:0000313" key="12">
    <source>
        <dbReference type="Proteomes" id="UP001209540"/>
    </source>
</evidence>
<evidence type="ECO:0000256" key="8">
    <source>
        <dbReference type="ARBA" id="ARBA00031934"/>
    </source>
</evidence>
<dbReference type="PANTHER" id="PTHR11247">
    <property type="entry name" value="PALMITOYL-PROTEIN THIOESTERASE/DOLICHYLDIPHOSPHATASE 1"/>
    <property type="match status" value="1"/>
</dbReference>
<evidence type="ECO:0000256" key="1">
    <source>
        <dbReference type="ARBA" id="ARBA00010758"/>
    </source>
</evidence>
<evidence type="ECO:0000256" key="7">
    <source>
        <dbReference type="ARBA" id="ARBA00023180"/>
    </source>
</evidence>
<dbReference type="Pfam" id="PF02089">
    <property type="entry name" value="Palm_thioest"/>
    <property type="match status" value="1"/>
</dbReference>
<protein>
    <recommendedName>
        <fullName evidence="3">Palmitoyl-protein thioesterase 1</fullName>
        <ecNumber evidence="2">3.1.2.22</ecNumber>
    </recommendedName>
    <alternativeName>
        <fullName evidence="8">Palmitoyl-protein hydrolase 1</fullName>
    </alternativeName>
</protein>
<reference evidence="11" key="2">
    <citation type="submission" date="2023-02" db="EMBL/GenBank/DDBJ databases">
        <authorList>
            <consortium name="DOE Joint Genome Institute"/>
            <person name="Mondo S.J."/>
            <person name="Chang Y."/>
            <person name="Wang Y."/>
            <person name="Ahrendt S."/>
            <person name="Andreopoulos W."/>
            <person name="Barry K."/>
            <person name="Beard J."/>
            <person name="Benny G.L."/>
            <person name="Blankenship S."/>
            <person name="Bonito G."/>
            <person name="Cuomo C."/>
            <person name="Desiro A."/>
            <person name="Gervers K.A."/>
            <person name="Hundley H."/>
            <person name="Kuo A."/>
            <person name="LaButti K."/>
            <person name="Lang B.F."/>
            <person name="Lipzen A."/>
            <person name="O'Donnell K."/>
            <person name="Pangilinan J."/>
            <person name="Reynolds N."/>
            <person name="Sandor L."/>
            <person name="Smith M.W."/>
            <person name="Tsang A."/>
            <person name="Grigoriev I.V."/>
            <person name="Stajich J.E."/>
            <person name="Spatafora J.W."/>
        </authorList>
    </citation>
    <scope>NUCLEOTIDE SEQUENCE</scope>
    <source>
        <strain evidence="11">RSA 2281</strain>
    </source>
</reference>
<dbReference type="PANTHER" id="PTHR11247:SF8">
    <property type="entry name" value="PALMITOYL-PROTEIN THIOESTERASE 1"/>
    <property type="match status" value="1"/>
</dbReference>
<keyword evidence="6" id="KW-1015">Disulfide bond</keyword>
<dbReference type="FunFam" id="3.40.50.1820:FF:000107">
    <property type="entry name" value="Palmitoyl-protein thioesterase 1"/>
    <property type="match status" value="1"/>
</dbReference>
<dbReference type="InterPro" id="IPR002472">
    <property type="entry name" value="Palm_thioest"/>
</dbReference>
<keyword evidence="5 11" id="KW-0378">Hydrolase</keyword>
<dbReference type="Gene3D" id="3.40.50.1820">
    <property type="entry name" value="alpha/beta hydrolase"/>
    <property type="match status" value="1"/>
</dbReference>
<dbReference type="PRINTS" id="PR00414">
    <property type="entry name" value="PPTHIESTRASE"/>
</dbReference>
<evidence type="ECO:0000256" key="3">
    <source>
        <dbReference type="ARBA" id="ARBA00014212"/>
    </source>
</evidence>
<name>A0AAD5PHR9_9FUNG</name>
<dbReference type="Proteomes" id="UP001209540">
    <property type="component" value="Unassembled WGS sequence"/>
</dbReference>
<evidence type="ECO:0000313" key="11">
    <source>
        <dbReference type="EMBL" id="KAI9268954.1"/>
    </source>
</evidence>
<reference evidence="11" key="1">
    <citation type="journal article" date="2022" name="IScience">
        <title>Evolution of zygomycete secretomes and the origins of terrestrial fungal ecologies.</title>
        <authorList>
            <person name="Chang Y."/>
            <person name="Wang Y."/>
            <person name="Mondo S."/>
            <person name="Ahrendt S."/>
            <person name="Andreopoulos W."/>
            <person name="Barry K."/>
            <person name="Beard J."/>
            <person name="Benny G.L."/>
            <person name="Blankenship S."/>
            <person name="Bonito G."/>
            <person name="Cuomo C."/>
            <person name="Desiro A."/>
            <person name="Gervers K.A."/>
            <person name="Hundley H."/>
            <person name="Kuo A."/>
            <person name="LaButti K."/>
            <person name="Lang B.F."/>
            <person name="Lipzen A."/>
            <person name="O'Donnell K."/>
            <person name="Pangilinan J."/>
            <person name="Reynolds N."/>
            <person name="Sandor L."/>
            <person name="Smith M.E."/>
            <person name="Tsang A."/>
            <person name="Grigoriev I.V."/>
            <person name="Stajich J.E."/>
            <person name="Spatafora J.W."/>
        </authorList>
    </citation>
    <scope>NUCLEOTIDE SEQUENCE</scope>
    <source>
        <strain evidence="11">RSA 2281</strain>
    </source>
</reference>
<dbReference type="SUPFAM" id="SSF53474">
    <property type="entry name" value="alpha/beta-Hydrolases"/>
    <property type="match status" value="1"/>
</dbReference>
<dbReference type="EMBL" id="JAIXMP010000008">
    <property type="protein sequence ID" value="KAI9268954.1"/>
    <property type="molecule type" value="Genomic_DNA"/>
</dbReference>
<sequence>MWKGTIRKILLSLSFLITVTTTTIQGQTAEKPIVLWHGMGDSCCNPESMGRLEDLIQQLLPGTFVHSVQIGKTVKEDHEAGFFGIVNNQIDFVCEQLSNIPELKDGFNAIGFSQGGLFLRGYVERCNQPSVHKLITFGSPHGGVTDIPNCMNPGDLTCRLMRSMVRYGAYSSYVQHRVIQAQYFKDPKNLQGYLDHNIFLPDLNNEFEGIKNKTYSDNLSSLDTFVMIRFADDSMVKPGETAWFWTYNDEHELVPLEHQSLYKEDWLGLRKLGGRLKFLVSPGQHMQITDDFFETQIVWPYLAAKDDKDSHHLNHNSGSSSISSSNGCSGGRNNNSDIISSNGNSISISGSDTGVATPRLVHQQP</sequence>
<accession>A0AAD5PHR9</accession>
<keyword evidence="7" id="KW-0325">Glycoprotein</keyword>
<evidence type="ECO:0000256" key="2">
    <source>
        <dbReference type="ARBA" id="ARBA00012423"/>
    </source>
</evidence>
<feature type="region of interest" description="Disordered" evidence="9">
    <location>
        <begin position="310"/>
        <end position="365"/>
    </location>
</feature>
<evidence type="ECO:0000256" key="5">
    <source>
        <dbReference type="ARBA" id="ARBA00022801"/>
    </source>
</evidence>
<evidence type="ECO:0000256" key="6">
    <source>
        <dbReference type="ARBA" id="ARBA00023157"/>
    </source>
</evidence>
<dbReference type="AlphaFoldDB" id="A0AAD5PHR9"/>
<comment type="similarity">
    <text evidence="1">Belongs to the palmitoyl-protein thioesterase family.</text>
</comment>
<proteinExistence type="inferred from homology"/>
<dbReference type="GO" id="GO:0008474">
    <property type="term" value="F:palmitoyl-(protein) hydrolase activity"/>
    <property type="evidence" value="ECO:0007669"/>
    <property type="project" value="UniProtKB-EC"/>
</dbReference>
<feature type="signal peptide" evidence="10">
    <location>
        <begin position="1"/>
        <end position="21"/>
    </location>
</feature>
<keyword evidence="4 10" id="KW-0732">Signal</keyword>
<dbReference type="InterPro" id="IPR029058">
    <property type="entry name" value="AB_hydrolase_fold"/>
</dbReference>
<evidence type="ECO:0000256" key="10">
    <source>
        <dbReference type="SAM" id="SignalP"/>
    </source>
</evidence>
<comment type="caution">
    <text evidence="11">The sequence shown here is derived from an EMBL/GenBank/DDBJ whole genome shotgun (WGS) entry which is preliminary data.</text>
</comment>
<feature type="chain" id="PRO_5042270274" description="Palmitoyl-protein thioesterase 1" evidence="10">
    <location>
        <begin position="22"/>
        <end position="365"/>
    </location>
</feature>